<dbReference type="InterPro" id="IPR012507">
    <property type="entry name" value="YibE_F"/>
</dbReference>
<protein>
    <submittedName>
        <fullName evidence="2">Phosphoglycerol transferase and related proteins, alkaline phosphatase superfamily</fullName>
    </submittedName>
</protein>
<feature type="transmembrane region" description="Helical" evidence="1">
    <location>
        <begin position="284"/>
        <end position="309"/>
    </location>
</feature>
<proteinExistence type="predicted"/>
<feature type="transmembrane region" description="Helical" evidence="1">
    <location>
        <begin position="238"/>
        <end position="263"/>
    </location>
</feature>
<organism evidence="2 3">
    <name type="scientific">Blautia obeum</name>
    <dbReference type="NCBI Taxonomy" id="40520"/>
    <lineage>
        <taxon>Bacteria</taxon>
        <taxon>Bacillati</taxon>
        <taxon>Bacillota</taxon>
        <taxon>Clostridia</taxon>
        <taxon>Lachnospirales</taxon>
        <taxon>Lachnospiraceae</taxon>
        <taxon>Blautia</taxon>
    </lineage>
</organism>
<evidence type="ECO:0000313" key="3">
    <source>
        <dbReference type="Proteomes" id="UP000095447"/>
    </source>
</evidence>
<reference evidence="2 3" key="1">
    <citation type="submission" date="2015-09" db="EMBL/GenBank/DDBJ databases">
        <authorList>
            <consortium name="Pathogen Informatics"/>
        </authorList>
    </citation>
    <scope>NUCLEOTIDE SEQUENCE [LARGE SCALE GENOMIC DNA]</scope>
    <source>
        <strain evidence="2 3">2789STDY5608838</strain>
    </source>
</reference>
<feature type="transmembrane region" description="Helical" evidence="1">
    <location>
        <begin position="119"/>
        <end position="135"/>
    </location>
</feature>
<keyword evidence="1" id="KW-0472">Membrane</keyword>
<gene>
    <name evidence="2" type="ORF">ERS852395_00328</name>
</gene>
<dbReference type="PANTHER" id="PTHR41771">
    <property type="entry name" value="MEMBRANE PROTEIN-RELATED"/>
    <property type="match status" value="1"/>
</dbReference>
<dbReference type="RefSeq" id="WP_055052518.1">
    <property type="nucleotide sequence ID" value="NZ_CYZA01000001.1"/>
</dbReference>
<name>A0A173WVL9_9FIRM</name>
<dbReference type="AlphaFoldDB" id="A0A173WVL9"/>
<evidence type="ECO:0000256" key="1">
    <source>
        <dbReference type="SAM" id="Phobius"/>
    </source>
</evidence>
<feature type="transmembrane region" description="Helical" evidence="1">
    <location>
        <begin position="333"/>
        <end position="357"/>
    </location>
</feature>
<keyword evidence="1" id="KW-0812">Transmembrane</keyword>
<keyword evidence="2" id="KW-0808">Transferase</keyword>
<dbReference type="Proteomes" id="UP000095447">
    <property type="component" value="Unassembled WGS sequence"/>
</dbReference>
<feature type="transmembrane region" description="Helical" evidence="1">
    <location>
        <begin position="12"/>
        <end position="30"/>
    </location>
</feature>
<dbReference type="Pfam" id="PF07907">
    <property type="entry name" value="YibE_F"/>
    <property type="match status" value="1"/>
</dbReference>
<dbReference type="EMBL" id="CYZA01000001">
    <property type="protein sequence ID" value="CUN43511.1"/>
    <property type="molecule type" value="Genomic_DNA"/>
</dbReference>
<dbReference type="GO" id="GO:0016740">
    <property type="term" value="F:transferase activity"/>
    <property type="evidence" value="ECO:0007669"/>
    <property type="project" value="UniProtKB-KW"/>
</dbReference>
<keyword evidence="1" id="KW-1133">Transmembrane helix</keyword>
<evidence type="ECO:0000313" key="2">
    <source>
        <dbReference type="EMBL" id="CUN43511.1"/>
    </source>
</evidence>
<accession>A0A173WVL9</accession>
<feature type="transmembrane region" description="Helical" evidence="1">
    <location>
        <begin position="167"/>
        <end position="186"/>
    </location>
</feature>
<feature type="transmembrane region" description="Helical" evidence="1">
    <location>
        <begin position="142"/>
        <end position="161"/>
    </location>
</feature>
<feature type="transmembrane region" description="Helical" evidence="1">
    <location>
        <begin position="193"/>
        <end position="218"/>
    </location>
</feature>
<sequence>MKSHVFQMKYFLAGIYIICVIFTCFNARFYHTPLAKISSVTEKETMSRKGTRDVEEYYYTQKITARILNGTHKGEEISISNEYTSSQVQNQKYHKGDTVLLSGSRENPGKSIRSIKRDGYLALLAGGLFFLLICITGKQGFYTIISLILNTIIFAFGFQAFMKGENILNICNVIAFLFSITTLICLNGIHRKTWASVISTICVLFLIMALFEFSIQFFGDLDYSNLEYLGSMSNSADIFWTDIMLTGLGAIMDVAVTISAATGEIVRKNPDVSLRKLIHSGREIGYDIMGTMINVLLFVLASGMIPMFILKMNNEIRFITIIRYHIPYDICRFLIESIGIVLAIPVSVFISSIIMKLPSLKRSDKK</sequence>
<dbReference type="PANTHER" id="PTHR41771:SF1">
    <property type="entry name" value="MEMBRANE PROTEIN"/>
    <property type="match status" value="1"/>
</dbReference>